<dbReference type="PANTHER" id="PTHR11557">
    <property type="entry name" value="PORPHOBILINOGEN DEAMINASE"/>
    <property type="match status" value="1"/>
</dbReference>
<dbReference type="Gene3D" id="3.30.160.40">
    <property type="entry name" value="Porphobilinogen deaminase, C-terminal domain"/>
    <property type="match status" value="1"/>
</dbReference>
<dbReference type="GO" id="GO:0006783">
    <property type="term" value="P:heme biosynthetic process"/>
    <property type="evidence" value="ECO:0007669"/>
    <property type="project" value="UniProtKB-KW"/>
</dbReference>
<dbReference type="Gene3D" id="3.10.110.10">
    <property type="entry name" value="Ubiquitin Conjugating Enzyme"/>
    <property type="match status" value="1"/>
</dbReference>
<comment type="pathway">
    <text evidence="2">Porphyrin-containing compound metabolism; protoporphyrin-IX biosynthesis; coproporphyrinogen-III from 5-aminolevulinate: step 2/4.</text>
</comment>
<evidence type="ECO:0000256" key="8">
    <source>
        <dbReference type="ARBA" id="ARBA00023244"/>
    </source>
</evidence>
<dbReference type="SUPFAM" id="SSF54495">
    <property type="entry name" value="UBC-like"/>
    <property type="match status" value="1"/>
</dbReference>
<evidence type="ECO:0000256" key="6">
    <source>
        <dbReference type="ARBA" id="ARBA00022679"/>
    </source>
</evidence>
<organism evidence="12 13">
    <name type="scientific">Mycena venus</name>
    <dbReference type="NCBI Taxonomy" id="2733690"/>
    <lineage>
        <taxon>Eukaryota</taxon>
        <taxon>Fungi</taxon>
        <taxon>Dikarya</taxon>
        <taxon>Basidiomycota</taxon>
        <taxon>Agaricomycotina</taxon>
        <taxon>Agaricomycetes</taxon>
        <taxon>Agaricomycetidae</taxon>
        <taxon>Agaricales</taxon>
        <taxon>Marasmiineae</taxon>
        <taxon>Mycenaceae</taxon>
        <taxon>Mycena</taxon>
    </lineage>
</organism>
<dbReference type="FunFam" id="3.40.190.10:FF:000005">
    <property type="entry name" value="Porphobilinogen deaminase"/>
    <property type="match status" value="1"/>
</dbReference>
<comment type="cofactor">
    <cofactor evidence="1">
        <name>dipyrromethane</name>
        <dbReference type="ChEBI" id="CHEBI:60342"/>
    </cofactor>
</comment>
<proteinExistence type="inferred from homology"/>
<dbReference type="OrthoDB" id="564646at2759"/>
<dbReference type="GO" id="GO:0004418">
    <property type="term" value="F:hydroxymethylbilane synthase activity"/>
    <property type="evidence" value="ECO:0007669"/>
    <property type="project" value="UniProtKB-EC"/>
</dbReference>
<dbReference type="GO" id="GO:0005737">
    <property type="term" value="C:cytoplasm"/>
    <property type="evidence" value="ECO:0007669"/>
    <property type="project" value="TreeGrafter"/>
</dbReference>
<dbReference type="SUPFAM" id="SSF53850">
    <property type="entry name" value="Periplasmic binding protein-like II"/>
    <property type="match status" value="1"/>
</dbReference>
<dbReference type="Pfam" id="PF00179">
    <property type="entry name" value="UQ_con"/>
    <property type="match status" value="1"/>
</dbReference>
<evidence type="ECO:0000256" key="9">
    <source>
        <dbReference type="ARBA" id="ARBA00030685"/>
    </source>
</evidence>
<dbReference type="EC" id="2.5.1.61" evidence="4"/>
<evidence type="ECO:0000313" key="12">
    <source>
        <dbReference type="EMBL" id="KAF7340181.1"/>
    </source>
</evidence>
<evidence type="ECO:0000259" key="11">
    <source>
        <dbReference type="PROSITE" id="PS50127"/>
    </source>
</evidence>
<evidence type="ECO:0000256" key="7">
    <source>
        <dbReference type="ARBA" id="ARBA00023133"/>
    </source>
</evidence>
<dbReference type="InterPro" id="IPR022418">
    <property type="entry name" value="Porphobilinogen_deaminase_C"/>
</dbReference>
<gene>
    <name evidence="12" type="ORF">MVEN_01936700</name>
</gene>
<dbReference type="AlphaFoldDB" id="A0A8H7CL62"/>
<evidence type="ECO:0000256" key="4">
    <source>
        <dbReference type="ARBA" id="ARBA00012655"/>
    </source>
</evidence>
<name>A0A8H7CL62_9AGAR</name>
<evidence type="ECO:0000256" key="5">
    <source>
        <dbReference type="ARBA" id="ARBA00016519"/>
    </source>
</evidence>
<evidence type="ECO:0000256" key="2">
    <source>
        <dbReference type="ARBA" id="ARBA00004735"/>
    </source>
</evidence>
<dbReference type="Pfam" id="PF03900">
    <property type="entry name" value="Porphobil_deamC"/>
    <property type="match status" value="1"/>
</dbReference>
<dbReference type="PANTHER" id="PTHR11557:SF0">
    <property type="entry name" value="PORPHOBILINOGEN DEAMINASE"/>
    <property type="match status" value="1"/>
</dbReference>
<dbReference type="InterPro" id="IPR022417">
    <property type="entry name" value="Porphobilin_deaminase_N"/>
</dbReference>
<protein>
    <recommendedName>
        <fullName evidence="5">Porphobilinogen deaminase</fullName>
        <ecNumber evidence="4">2.5.1.61</ecNumber>
    </recommendedName>
    <alternativeName>
        <fullName evidence="10">Hydroxymethylbilane synthase</fullName>
    </alternativeName>
    <alternativeName>
        <fullName evidence="9">Pre-uroporphyrinogen synthase</fullName>
    </alternativeName>
</protein>
<evidence type="ECO:0000256" key="1">
    <source>
        <dbReference type="ARBA" id="ARBA00001916"/>
    </source>
</evidence>
<dbReference type="InterPro" id="IPR016135">
    <property type="entry name" value="UBQ-conjugating_enzyme/RWD"/>
</dbReference>
<dbReference type="Proteomes" id="UP000620124">
    <property type="component" value="Unassembled WGS sequence"/>
</dbReference>
<keyword evidence="6" id="KW-0808">Transferase</keyword>
<dbReference type="Gene3D" id="3.40.190.10">
    <property type="entry name" value="Periplasmic binding protein-like II"/>
    <property type="match status" value="2"/>
</dbReference>
<reference evidence="12" key="1">
    <citation type="submission" date="2020-05" db="EMBL/GenBank/DDBJ databases">
        <title>Mycena genomes resolve the evolution of fungal bioluminescence.</title>
        <authorList>
            <person name="Tsai I.J."/>
        </authorList>
    </citation>
    <scope>NUCLEOTIDE SEQUENCE</scope>
    <source>
        <strain evidence="12">CCC161011</strain>
    </source>
</reference>
<dbReference type="Pfam" id="PF01379">
    <property type="entry name" value="Porphobil_deam"/>
    <property type="match status" value="1"/>
</dbReference>
<evidence type="ECO:0000313" key="13">
    <source>
        <dbReference type="Proteomes" id="UP000620124"/>
    </source>
</evidence>
<comment type="similarity">
    <text evidence="3">Belongs to the HMBS family.</text>
</comment>
<dbReference type="InterPro" id="IPR000860">
    <property type="entry name" value="HemC"/>
</dbReference>
<dbReference type="NCBIfam" id="TIGR00212">
    <property type="entry name" value="hemC"/>
    <property type="match status" value="1"/>
</dbReference>
<keyword evidence="7" id="KW-0350">Heme biosynthesis</keyword>
<dbReference type="PROSITE" id="PS50127">
    <property type="entry name" value="UBC_2"/>
    <property type="match status" value="1"/>
</dbReference>
<comment type="caution">
    <text evidence="12">The sequence shown here is derived from an EMBL/GenBank/DDBJ whole genome shotgun (WGS) entry which is preliminary data.</text>
</comment>
<sequence length="495" mass="53607">MSPRTFTLASRASQLAQIQTNIVVANLEALHPPSADSSPKFATSFMSTAGDRNQSQALYLLGGKALWTKDLEVALKEGTVDMLVHSFKDVPTVLPEGCVIGAILERENPVDSLVVKAGKDWKSLEELPAGSVVGTSSVRRVAQLRRKFPQLKFLDVRGNLNTRMAKLDAEDGPYAALILAKSGMVRNGMGDRLTADILPPTLFHAVSQGALAVEIRSDDVEAMELCKKITHRQTAWACLAERACLRVLEGGCSVPVGVSTQLDDAGELELTGCVTSLDGSLHVQHTLKEKVESVEDAESVGARLAKVLIDSGAGKILADINKDRERRVAEAEAKETVVQARLAKELSEIKSEGCPVGENNAVFAESTVPISLAGINLVKADDFSTWWFTIEVMGESLYQSEVYTLQFRFDAQYPISSPAVQFVVTDGRESPVHPHVYSNGHICASILGNEWSPVLSVIAVCVTLQSMLASCKKKERCVERFVFAFHLASDTALLD</sequence>
<keyword evidence="13" id="KW-1185">Reference proteome</keyword>
<keyword evidence="8" id="KW-0627">Porphyrin biosynthesis</keyword>
<dbReference type="SMART" id="SM00212">
    <property type="entry name" value="UBCc"/>
    <property type="match status" value="1"/>
</dbReference>
<evidence type="ECO:0000256" key="3">
    <source>
        <dbReference type="ARBA" id="ARBA00005638"/>
    </source>
</evidence>
<dbReference type="EMBL" id="JACAZI010000019">
    <property type="protein sequence ID" value="KAF7340181.1"/>
    <property type="molecule type" value="Genomic_DNA"/>
</dbReference>
<dbReference type="PRINTS" id="PR00151">
    <property type="entry name" value="PORPHBDMNASE"/>
</dbReference>
<evidence type="ECO:0000256" key="10">
    <source>
        <dbReference type="ARBA" id="ARBA00033064"/>
    </source>
</evidence>
<dbReference type="FunFam" id="3.30.160.40:FF:000002">
    <property type="entry name" value="Porphobilinogen deaminase"/>
    <property type="match status" value="1"/>
</dbReference>
<feature type="domain" description="UBC core" evidence="11">
    <location>
        <begin position="337"/>
        <end position="495"/>
    </location>
</feature>
<dbReference type="InterPro" id="IPR036803">
    <property type="entry name" value="Porphobilinogen_deaminase_C_sf"/>
</dbReference>
<dbReference type="CDD" id="cd23808">
    <property type="entry name" value="UBCc_UBE2W"/>
    <property type="match status" value="1"/>
</dbReference>
<dbReference type="CDD" id="cd13645">
    <property type="entry name" value="PBP2_HuPBGD_like"/>
    <property type="match status" value="1"/>
</dbReference>
<accession>A0A8H7CL62</accession>
<dbReference type="SUPFAM" id="SSF54782">
    <property type="entry name" value="Porphobilinogen deaminase (hydroxymethylbilane synthase), C-terminal domain"/>
    <property type="match status" value="1"/>
</dbReference>
<dbReference type="InterPro" id="IPR000608">
    <property type="entry name" value="UBC"/>
</dbReference>